<dbReference type="Pfam" id="PF04042">
    <property type="entry name" value="DNA_pol_E_B"/>
    <property type="match status" value="1"/>
</dbReference>
<evidence type="ECO:0000259" key="11">
    <source>
        <dbReference type="Pfam" id="PF18018"/>
    </source>
</evidence>
<protein>
    <recommendedName>
        <fullName evidence="3">DNA-directed DNA polymerase</fullName>
        <ecNumber evidence="3">2.7.7.7</ecNumber>
    </recommendedName>
</protein>
<dbReference type="EMBL" id="CAKXYY010000013">
    <property type="protein sequence ID" value="CAH2353937.1"/>
    <property type="molecule type" value="Genomic_DNA"/>
</dbReference>
<keyword evidence="4" id="KW-0808">Transferase</keyword>
<keyword evidence="7" id="KW-0239">DNA-directed DNA polymerase</keyword>
<keyword evidence="13" id="KW-1185">Reference proteome</keyword>
<comment type="catalytic activity">
    <reaction evidence="9">
        <text>DNA(n) + a 2'-deoxyribonucleoside 5'-triphosphate = DNA(n+1) + diphosphate</text>
        <dbReference type="Rhea" id="RHEA:22508"/>
        <dbReference type="Rhea" id="RHEA-COMP:17339"/>
        <dbReference type="Rhea" id="RHEA-COMP:17340"/>
        <dbReference type="ChEBI" id="CHEBI:33019"/>
        <dbReference type="ChEBI" id="CHEBI:61560"/>
        <dbReference type="ChEBI" id="CHEBI:173112"/>
        <dbReference type="EC" id="2.7.7.7"/>
    </reaction>
</comment>
<evidence type="ECO:0000256" key="8">
    <source>
        <dbReference type="ARBA" id="ARBA00023242"/>
    </source>
</evidence>
<evidence type="ECO:0000256" key="4">
    <source>
        <dbReference type="ARBA" id="ARBA00022679"/>
    </source>
</evidence>
<evidence type="ECO:0000259" key="10">
    <source>
        <dbReference type="Pfam" id="PF04042"/>
    </source>
</evidence>
<proteinExistence type="inferred from homology"/>
<keyword evidence="6" id="KW-0235">DNA replication</keyword>
<sequence length="486" mass="53862">MSLDTYLSKALPEDQHARGANALESNSEFSLSASERTYGQQFYLMYQYRLATLKERVDKNAMKKWGHGTYKIDGKRVHRKEKILDIASGEICWVSGTIFCDLHNKLKILHDVETGADDTLPELPTTYLSEEESNSNSAPLVMLEDESGRAILHNDDFLKENVLVTGCIVAVLGIEIQAGVFEIMDVIYPTVSPQRPLASTQSESNKIAFVSGLNISTEADHSLKLELLKQYLCGELGTEEDISKAQSISRLIIAGDSISPAQSLTNSSISATNFGSKNVSKLDVENIKIFDYFLSELLPSVSITMLPGANDPGEVCLPQQPLHRAFLQANRKYAGSSSLQTVTNPCWLEDKSTGFTILGTSGQNIDDIKRYLHKREGGIKEEDITNSAKLLECCIKWQNIAPTAPDTLYCYPFNNYDPFTLSKETPHLLFAGNQDKFSSETIHLESGDVSDPKVEVSLISIPKFSESGQLVIFDTITRECEVITFD</sequence>
<dbReference type="AlphaFoldDB" id="A0A9P0VZV5"/>
<evidence type="ECO:0000313" key="12">
    <source>
        <dbReference type="EMBL" id="CAH2353937.1"/>
    </source>
</evidence>
<dbReference type="OrthoDB" id="3763at2759"/>
<dbReference type="InterPro" id="IPR007185">
    <property type="entry name" value="DNA_pol_a/d/e_bsu"/>
</dbReference>
<dbReference type="Gene3D" id="2.40.50.430">
    <property type="match status" value="1"/>
</dbReference>
<comment type="subcellular location">
    <subcellularLocation>
        <location evidence="1">Nucleus</location>
    </subcellularLocation>
</comment>
<evidence type="ECO:0000256" key="3">
    <source>
        <dbReference type="ARBA" id="ARBA00012417"/>
    </source>
</evidence>
<feature type="domain" description="DNA polymerase delta subunit OB-fold" evidence="11">
    <location>
        <begin position="41"/>
        <end position="186"/>
    </location>
</feature>
<feature type="domain" description="DNA polymerase alpha/delta/epsilon subunit B" evidence="10">
    <location>
        <begin position="207"/>
        <end position="438"/>
    </location>
</feature>
<dbReference type="GO" id="GO:0043625">
    <property type="term" value="C:delta DNA polymerase complex"/>
    <property type="evidence" value="ECO:0007669"/>
    <property type="project" value="TreeGrafter"/>
</dbReference>
<reference evidence="12" key="1">
    <citation type="submission" date="2022-03" db="EMBL/GenBank/DDBJ databases">
        <authorList>
            <person name="Legras J.-L."/>
            <person name="Devillers H."/>
            <person name="Grondin C."/>
        </authorList>
    </citation>
    <scope>NUCLEOTIDE SEQUENCE</scope>
    <source>
        <strain evidence="12">CLIB 1423</strain>
    </source>
</reference>
<dbReference type="PANTHER" id="PTHR10416:SF0">
    <property type="entry name" value="DNA POLYMERASE DELTA SUBUNIT 2"/>
    <property type="match status" value="1"/>
</dbReference>
<name>A0A9P0VZV5_9ASCO</name>
<gene>
    <name evidence="12" type="ORF">CLIB1423_13S02278</name>
</gene>
<evidence type="ECO:0000256" key="7">
    <source>
        <dbReference type="ARBA" id="ARBA00022932"/>
    </source>
</evidence>
<organism evidence="12 13">
    <name type="scientific">[Candida] railenensis</name>
    <dbReference type="NCBI Taxonomy" id="45579"/>
    <lineage>
        <taxon>Eukaryota</taxon>
        <taxon>Fungi</taxon>
        <taxon>Dikarya</taxon>
        <taxon>Ascomycota</taxon>
        <taxon>Saccharomycotina</taxon>
        <taxon>Pichiomycetes</taxon>
        <taxon>Debaryomycetaceae</taxon>
        <taxon>Kurtzmaniella</taxon>
    </lineage>
</organism>
<evidence type="ECO:0000256" key="9">
    <source>
        <dbReference type="ARBA" id="ARBA00049244"/>
    </source>
</evidence>
<dbReference type="GO" id="GO:0006281">
    <property type="term" value="P:DNA repair"/>
    <property type="evidence" value="ECO:0007669"/>
    <property type="project" value="UniProtKB-ARBA"/>
</dbReference>
<dbReference type="GO" id="GO:0003887">
    <property type="term" value="F:DNA-directed DNA polymerase activity"/>
    <property type="evidence" value="ECO:0007669"/>
    <property type="project" value="UniProtKB-KW"/>
</dbReference>
<dbReference type="InterPro" id="IPR024826">
    <property type="entry name" value="DNA_pol_delta/II_ssu"/>
</dbReference>
<dbReference type="GO" id="GO:0003677">
    <property type="term" value="F:DNA binding"/>
    <property type="evidence" value="ECO:0007669"/>
    <property type="project" value="InterPro"/>
</dbReference>
<dbReference type="InterPro" id="IPR040663">
    <property type="entry name" value="DNA_pol_D_N"/>
</dbReference>
<keyword evidence="8" id="KW-0539">Nucleus</keyword>
<accession>A0A9P0VZV5</accession>
<comment type="caution">
    <text evidence="12">The sequence shown here is derived from an EMBL/GenBank/DDBJ whole genome shotgun (WGS) entry which is preliminary data.</text>
</comment>
<dbReference type="PANTHER" id="PTHR10416">
    <property type="entry name" value="DNA POLYMERASE DELTA SUBUNIT 2"/>
    <property type="match status" value="1"/>
</dbReference>
<evidence type="ECO:0000256" key="1">
    <source>
        <dbReference type="ARBA" id="ARBA00004123"/>
    </source>
</evidence>
<dbReference type="FunFam" id="2.40.50.430:FF:000002">
    <property type="entry name" value="DNA polymerase delta subunit"/>
    <property type="match status" value="1"/>
</dbReference>
<dbReference type="Proteomes" id="UP000837801">
    <property type="component" value="Unassembled WGS sequence"/>
</dbReference>
<evidence type="ECO:0000256" key="5">
    <source>
        <dbReference type="ARBA" id="ARBA00022695"/>
    </source>
</evidence>
<evidence type="ECO:0000256" key="6">
    <source>
        <dbReference type="ARBA" id="ARBA00022705"/>
    </source>
</evidence>
<keyword evidence="5" id="KW-0548">Nucleotidyltransferase</keyword>
<dbReference type="Gene3D" id="3.60.21.50">
    <property type="match status" value="1"/>
</dbReference>
<dbReference type="EC" id="2.7.7.7" evidence="3"/>
<evidence type="ECO:0000256" key="2">
    <source>
        <dbReference type="ARBA" id="ARBA00006035"/>
    </source>
</evidence>
<dbReference type="Pfam" id="PF18018">
    <property type="entry name" value="DNA_pol_D_N"/>
    <property type="match status" value="1"/>
</dbReference>
<comment type="similarity">
    <text evidence="2">Belongs to the DNA polymerase delta/II small subunit family.</text>
</comment>
<dbReference type="GO" id="GO:0006273">
    <property type="term" value="P:lagging strand elongation"/>
    <property type="evidence" value="ECO:0007669"/>
    <property type="project" value="UniProtKB-ARBA"/>
</dbReference>
<evidence type="ECO:0000313" key="13">
    <source>
        <dbReference type="Proteomes" id="UP000837801"/>
    </source>
</evidence>